<accession>A0A8K0T8L5</accession>
<evidence type="ECO:0000256" key="1">
    <source>
        <dbReference type="ARBA" id="ARBA00011062"/>
    </source>
</evidence>
<name>A0A8K0T8L5_9PEZI</name>
<keyword evidence="5" id="KW-0732">Signal</keyword>
<feature type="region of interest" description="Disordered" evidence="4">
    <location>
        <begin position="54"/>
        <end position="87"/>
    </location>
</feature>
<evidence type="ECO:0000259" key="6">
    <source>
        <dbReference type="Pfam" id="PF01975"/>
    </source>
</evidence>
<dbReference type="InterPro" id="IPR030048">
    <property type="entry name" value="SurE"/>
</dbReference>
<dbReference type="Proteomes" id="UP000813385">
    <property type="component" value="Unassembled WGS sequence"/>
</dbReference>
<comment type="caution">
    <text evidence="7">The sequence shown here is derived from an EMBL/GenBank/DDBJ whole genome shotgun (WGS) entry which is preliminary data.</text>
</comment>
<proteinExistence type="inferred from homology"/>
<evidence type="ECO:0000313" key="8">
    <source>
        <dbReference type="Proteomes" id="UP000813385"/>
    </source>
</evidence>
<keyword evidence="2" id="KW-0479">Metal-binding</keyword>
<dbReference type="OrthoDB" id="4018688at2759"/>
<feature type="domain" description="Survival protein SurE-like phosphatase/nucleotidase" evidence="6">
    <location>
        <begin position="25"/>
        <end position="218"/>
    </location>
</feature>
<evidence type="ECO:0000256" key="5">
    <source>
        <dbReference type="SAM" id="SignalP"/>
    </source>
</evidence>
<keyword evidence="3" id="KW-0378">Hydrolase</keyword>
<feature type="chain" id="PRO_5035465833" evidence="5">
    <location>
        <begin position="21"/>
        <end position="301"/>
    </location>
</feature>
<sequence length="301" mass="31681">MRAGCTTLAALAHLVAAVQGVRIIHGNDDGWAELYVRSTNAALKAAGHEVILSAPAENKSGSSSSDEEPKPRTEACQYNSCPPNSGPLGVNATSPDLHWVNSFPVTAIRYGIDDFSRQSWPQGPELAVSGPNVGTNVWVQVPFSGTVGAAAFAAKDRKIPAIAFSGASGGTLAWNTVPVPARSTVYAELATRLVAAVVKGGKPYLPEDVFLNVNFQSVDDRCRTADDFKWILTRINPGLFSSPDAASCGDNRLPREANVILRTDGCYATISVGDATDKTTAPAEKQAPVFARLASLVSCLP</sequence>
<evidence type="ECO:0000256" key="2">
    <source>
        <dbReference type="ARBA" id="ARBA00022723"/>
    </source>
</evidence>
<dbReference type="GO" id="GO:0008252">
    <property type="term" value="F:nucleotidase activity"/>
    <property type="evidence" value="ECO:0007669"/>
    <property type="project" value="InterPro"/>
</dbReference>
<feature type="signal peptide" evidence="5">
    <location>
        <begin position="1"/>
        <end position="20"/>
    </location>
</feature>
<comment type="similarity">
    <text evidence="1">Belongs to the SurE nucleotidase family.</text>
</comment>
<keyword evidence="8" id="KW-1185">Reference proteome</keyword>
<evidence type="ECO:0000256" key="3">
    <source>
        <dbReference type="ARBA" id="ARBA00022801"/>
    </source>
</evidence>
<dbReference type="PANTHER" id="PTHR30457:SF0">
    <property type="entry name" value="PHOSPHATASE, PUTATIVE (AFU_ORTHOLOGUE AFUA_4G01070)-RELATED"/>
    <property type="match status" value="1"/>
</dbReference>
<dbReference type="InterPro" id="IPR002828">
    <property type="entry name" value="SurE-like_Pase/nucleotidase"/>
</dbReference>
<evidence type="ECO:0000313" key="7">
    <source>
        <dbReference type="EMBL" id="KAH7353335.1"/>
    </source>
</evidence>
<dbReference type="PANTHER" id="PTHR30457">
    <property type="entry name" value="5'-NUCLEOTIDASE SURE"/>
    <property type="match status" value="1"/>
</dbReference>
<dbReference type="Pfam" id="PF01975">
    <property type="entry name" value="SurE"/>
    <property type="match status" value="1"/>
</dbReference>
<dbReference type="GO" id="GO:0046872">
    <property type="term" value="F:metal ion binding"/>
    <property type="evidence" value="ECO:0007669"/>
    <property type="project" value="UniProtKB-KW"/>
</dbReference>
<gene>
    <name evidence="7" type="ORF">B0T11DRAFT_116906</name>
</gene>
<dbReference type="SUPFAM" id="SSF64167">
    <property type="entry name" value="SurE-like"/>
    <property type="match status" value="1"/>
</dbReference>
<dbReference type="InterPro" id="IPR036523">
    <property type="entry name" value="SurE-like_sf"/>
</dbReference>
<dbReference type="Gene3D" id="3.40.1210.10">
    <property type="entry name" value="Survival protein SurE-like phosphatase/nucleotidase"/>
    <property type="match status" value="1"/>
</dbReference>
<organism evidence="7 8">
    <name type="scientific">Plectosphaerella cucumerina</name>
    <dbReference type="NCBI Taxonomy" id="40658"/>
    <lineage>
        <taxon>Eukaryota</taxon>
        <taxon>Fungi</taxon>
        <taxon>Dikarya</taxon>
        <taxon>Ascomycota</taxon>
        <taxon>Pezizomycotina</taxon>
        <taxon>Sordariomycetes</taxon>
        <taxon>Hypocreomycetidae</taxon>
        <taxon>Glomerellales</taxon>
        <taxon>Plectosphaerellaceae</taxon>
        <taxon>Plectosphaerella</taxon>
    </lineage>
</organism>
<dbReference type="EMBL" id="JAGPXD010000005">
    <property type="protein sequence ID" value="KAH7353335.1"/>
    <property type="molecule type" value="Genomic_DNA"/>
</dbReference>
<protein>
    <submittedName>
        <fullName evidence="7">5'/3'-nucleotidase sure family protein</fullName>
    </submittedName>
</protein>
<evidence type="ECO:0000256" key="4">
    <source>
        <dbReference type="SAM" id="MobiDB-lite"/>
    </source>
</evidence>
<dbReference type="AlphaFoldDB" id="A0A8K0T8L5"/>
<reference evidence="7" key="1">
    <citation type="journal article" date="2021" name="Nat. Commun.">
        <title>Genetic determinants of endophytism in the Arabidopsis root mycobiome.</title>
        <authorList>
            <person name="Mesny F."/>
            <person name="Miyauchi S."/>
            <person name="Thiergart T."/>
            <person name="Pickel B."/>
            <person name="Atanasova L."/>
            <person name="Karlsson M."/>
            <person name="Huettel B."/>
            <person name="Barry K.W."/>
            <person name="Haridas S."/>
            <person name="Chen C."/>
            <person name="Bauer D."/>
            <person name="Andreopoulos W."/>
            <person name="Pangilinan J."/>
            <person name="LaButti K."/>
            <person name="Riley R."/>
            <person name="Lipzen A."/>
            <person name="Clum A."/>
            <person name="Drula E."/>
            <person name="Henrissat B."/>
            <person name="Kohler A."/>
            <person name="Grigoriev I.V."/>
            <person name="Martin F.M."/>
            <person name="Hacquard S."/>
        </authorList>
    </citation>
    <scope>NUCLEOTIDE SEQUENCE</scope>
    <source>
        <strain evidence="7">MPI-CAGE-AT-0016</strain>
    </source>
</reference>